<organism evidence="11 12">
    <name type="scientific">Globodera pallida</name>
    <name type="common">Potato cyst nematode worm</name>
    <name type="synonym">Heterodera pallida</name>
    <dbReference type="NCBI Taxonomy" id="36090"/>
    <lineage>
        <taxon>Eukaryota</taxon>
        <taxon>Metazoa</taxon>
        <taxon>Ecdysozoa</taxon>
        <taxon>Nematoda</taxon>
        <taxon>Chromadorea</taxon>
        <taxon>Rhabditida</taxon>
        <taxon>Tylenchina</taxon>
        <taxon>Tylenchomorpha</taxon>
        <taxon>Tylenchoidea</taxon>
        <taxon>Heteroderidae</taxon>
        <taxon>Heteroderinae</taxon>
        <taxon>Globodera</taxon>
    </lineage>
</organism>
<evidence type="ECO:0000256" key="1">
    <source>
        <dbReference type="ARBA" id="ARBA00004123"/>
    </source>
</evidence>
<dbReference type="SUPFAM" id="SSF81631">
    <property type="entry name" value="PAP/OAS1 substrate-binding domain"/>
    <property type="match status" value="1"/>
</dbReference>
<dbReference type="EC" id="2.7.7.19" evidence="3"/>
<evidence type="ECO:0000256" key="7">
    <source>
        <dbReference type="ARBA" id="ARBA00022840"/>
    </source>
</evidence>
<reference evidence="11" key="1">
    <citation type="submission" date="2013-12" db="EMBL/GenBank/DDBJ databases">
        <authorList>
            <person name="Aslett M."/>
        </authorList>
    </citation>
    <scope>NUCLEOTIDE SEQUENCE [LARGE SCALE GENOMIC DNA]</scope>
    <source>
        <strain evidence="11">Lindley</strain>
    </source>
</reference>
<dbReference type="Pfam" id="PF04928">
    <property type="entry name" value="PAP_central"/>
    <property type="match status" value="1"/>
</dbReference>
<keyword evidence="11" id="KW-1185">Reference proteome</keyword>
<feature type="domain" description="Poly(A) polymerase central" evidence="10">
    <location>
        <begin position="31"/>
        <end position="138"/>
    </location>
</feature>
<accession>A0A183BRD9</accession>
<keyword evidence="4" id="KW-0507">mRNA processing</keyword>
<keyword evidence="7" id="KW-0067">ATP-binding</keyword>
<dbReference type="GO" id="GO:0006397">
    <property type="term" value="P:mRNA processing"/>
    <property type="evidence" value="ECO:0007669"/>
    <property type="project" value="UniProtKB-KW"/>
</dbReference>
<keyword evidence="6" id="KW-0547">Nucleotide-binding</keyword>
<dbReference type="AlphaFoldDB" id="A0A183BRD9"/>
<dbReference type="GO" id="GO:1990817">
    <property type="term" value="F:poly(A) RNA polymerase activity"/>
    <property type="evidence" value="ECO:0007669"/>
    <property type="project" value="UniProtKB-EC"/>
</dbReference>
<dbReference type="GO" id="GO:0005634">
    <property type="term" value="C:nucleus"/>
    <property type="evidence" value="ECO:0007669"/>
    <property type="project" value="UniProtKB-SubCell"/>
</dbReference>
<dbReference type="GO" id="GO:0005524">
    <property type="term" value="F:ATP binding"/>
    <property type="evidence" value="ECO:0007669"/>
    <property type="project" value="UniProtKB-KW"/>
</dbReference>
<evidence type="ECO:0000256" key="8">
    <source>
        <dbReference type="ARBA" id="ARBA00023242"/>
    </source>
</evidence>
<comment type="catalytic activity">
    <reaction evidence="9">
        <text>RNA(n) + ATP = RNA(n)-3'-adenine ribonucleotide + diphosphate</text>
        <dbReference type="Rhea" id="RHEA:11332"/>
        <dbReference type="Rhea" id="RHEA-COMP:14527"/>
        <dbReference type="Rhea" id="RHEA-COMP:17347"/>
        <dbReference type="ChEBI" id="CHEBI:30616"/>
        <dbReference type="ChEBI" id="CHEBI:33019"/>
        <dbReference type="ChEBI" id="CHEBI:140395"/>
        <dbReference type="ChEBI" id="CHEBI:173115"/>
        <dbReference type="EC" id="2.7.7.19"/>
    </reaction>
</comment>
<proteinExistence type="inferred from homology"/>
<protein>
    <recommendedName>
        <fullName evidence="3">polynucleotide adenylyltransferase</fullName>
        <ecNumber evidence="3">2.7.7.19</ecNumber>
    </recommendedName>
</protein>
<evidence type="ECO:0000256" key="4">
    <source>
        <dbReference type="ARBA" id="ARBA00022664"/>
    </source>
</evidence>
<evidence type="ECO:0000313" key="11">
    <source>
        <dbReference type="Proteomes" id="UP000050741"/>
    </source>
</evidence>
<evidence type="ECO:0000256" key="9">
    <source>
        <dbReference type="ARBA" id="ARBA00048830"/>
    </source>
</evidence>
<evidence type="ECO:0000256" key="2">
    <source>
        <dbReference type="ARBA" id="ARBA00010912"/>
    </source>
</evidence>
<keyword evidence="8" id="KW-0539">Nucleus</keyword>
<name>A0A183BRD9_GLOPA</name>
<evidence type="ECO:0000259" key="10">
    <source>
        <dbReference type="Pfam" id="PF04928"/>
    </source>
</evidence>
<evidence type="ECO:0000256" key="3">
    <source>
        <dbReference type="ARBA" id="ARBA00012388"/>
    </source>
</evidence>
<reference evidence="11" key="2">
    <citation type="submission" date="2014-05" db="EMBL/GenBank/DDBJ databases">
        <title>The genome and life-stage specific transcriptomes of Globodera pallida elucidate key aspects of plant parasitism by a cyst nematode.</title>
        <authorList>
            <person name="Cotton J.A."/>
            <person name="Lilley C.J."/>
            <person name="Jones L.M."/>
            <person name="Kikuchi T."/>
            <person name="Reid A.J."/>
            <person name="Thorpe P."/>
            <person name="Tsai I.J."/>
            <person name="Beasley H."/>
            <person name="Blok V."/>
            <person name="Cock P.J.A."/>
            <person name="Van den Akker S.E."/>
            <person name="Holroyd N."/>
            <person name="Hunt M."/>
            <person name="Mantelin S."/>
            <person name="Naghra H."/>
            <person name="Pain A."/>
            <person name="Palomares-Rius J.E."/>
            <person name="Zarowiecki M."/>
            <person name="Berriman M."/>
            <person name="Jones J.T."/>
            <person name="Urwin P.E."/>
        </authorList>
    </citation>
    <scope>NUCLEOTIDE SEQUENCE [LARGE SCALE GENOMIC DNA]</scope>
    <source>
        <strain evidence="11">Lindley</strain>
    </source>
</reference>
<comment type="subcellular location">
    <subcellularLocation>
        <location evidence="1">Nucleus</location>
    </subcellularLocation>
</comment>
<dbReference type="InterPro" id="IPR007012">
    <property type="entry name" value="PolA_pol_cen_dom"/>
</dbReference>
<reference evidence="12" key="3">
    <citation type="submission" date="2016-06" db="UniProtKB">
        <authorList>
            <consortium name="WormBaseParasite"/>
        </authorList>
    </citation>
    <scope>IDENTIFICATION</scope>
</reference>
<dbReference type="Gene3D" id="1.10.1410.10">
    <property type="match status" value="1"/>
</dbReference>
<dbReference type="Proteomes" id="UP000050741">
    <property type="component" value="Unassembled WGS sequence"/>
</dbReference>
<sequence length="176" mass="20400">MVEWACSCFELFQATAQHFILQHYFKTTRFIMATKVVLLYPNVSLNFLIEKFFVFYTFRPFHLPLQLEKLTAHPKMDPFFATNPNENRMPVFTPIFPEQNVASLITNASVRIIREEMSNALVKLNQKEADKMNLEILLSNSVPFVEKYEMFVLVNCISTNKSSDSFQQALLIAKCG</sequence>
<evidence type="ECO:0000256" key="5">
    <source>
        <dbReference type="ARBA" id="ARBA00022679"/>
    </source>
</evidence>
<evidence type="ECO:0000313" key="12">
    <source>
        <dbReference type="WBParaSite" id="GPLIN_000317500"/>
    </source>
</evidence>
<keyword evidence="5" id="KW-0808">Transferase</keyword>
<dbReference type="WBParaSite" id="GPLIN_000317500">
    <property type="protein sequence ID" value="GPLIN_000317500"/>
    <property type="gene ID" value="GPLIN_000317500"/>
</dbReference>
<comment type="similarity">
    <text evidence="2">Belongs to the poly(A) polymerase family.</text>
</comment>
<evidence type="ECO:0000256" key="6">
    <source>
        <dbReference type="ARBA" id="ARBA00022741"/>
    </source>
</evidence>
<dbReference type="PANTHER" id="PTHR10682">
    <property type="entry name" value="POLY A POLYMERASE"/>
    <property type="match status" value="1"/>
</dbReference>
<dbReference type="PANTHER" id="PTHR10682:SF10">
    <property type="entry name" value="POLYNUCLEOTIDE ADENYLYLTRANSFERASE"/>
    <property type="match status" value="1"/>
</dbReference>